<evidence type="ECO:0000313" key="3">
    <source>
        <dbReference type="Proteomes" id="UP000886595"/>
    </source>
</evidence>
<dbReference type="EMBL" id="JAAMPC010000013">
    <property type="protein sequence ID" value="KAG2273257.1"/>
    <property type="molecule type" value="Genomic_DNA"/>
</dbReference>
<protein>
    <recommendedName>
        <fullName evidence="1">FBD domain-containing protein</fullName>
    </recommendedName>
</protein>
<accession>A0A8X7UC62</accession>
<dbReference type="InterPro" id="IPR006566">
    <property type="entry name" value="FBD"/>
</dbReference>
<proteinExistence type="predicted"/>
<sequence length="448" mass="50871">MDRISSLPDDVIIHILSFLTLKRSAQTSVLSKRWRILFAFSPNLDLLPYGNHRSFLNFVEERVLSVSGNSSVKKFTLRYRTGTRTKHCIRHVLNRGGLSDLHLSLYTGDDGADLPCEIFTCKTLVELKLTDFFIKELPEDASLPALKKLLLGSVKFDSPHPQVCAFAKLLSACPVLEELVLDDLRWEQWKWSRSLSSRSLRRLTIRRTNFDADMSGLGNITIDTPSVTHLEYADFVPSSYLVVNLNSLVEATLNTVLTVDHLYEYLPSSTDNITSDPTNLFKGMRNVQIMNLLFYETVEVFYRFRGAVPVFENLLHLSIKTNSDDCWRGLIILLNHCPNLHTLTIKGTLHYEAYNRSDCVCDCLSEYSFLMSCPVKVLKITEYGGTPNEFLQLINILEKLSGLELLEVTTVGTAYEKFQIAKELQMLPKALSKDQGQLAHHPVCQIQN</sequence>
<comment type="caution">
    <text evidence="2">The sequence shown here is derived from an EMBL/GenBank/DDBJ whole genome shotgun (WGS) entry which is preliminary data.</text>
</comment>
<dbReference type="InterPro" id="IPR001810">
    <property type="entry name" value="F-box_dom"/>
</dbReference>
<evidence type="ECO:0000259" key="1">
    <source>
        <dbReference type="SMART" id="SM00579"/>
    </source>
</evidence>
<dbReference type="Proteomes" id="UP000886595">
    <property type="component" value="Unassembled WGS sequence"/>
</dbReference>
<dbReference type="AlphaFoldDB" id="A0A8X7UC62"/>
<dbReference type="InterPro" id="IPR053781">
    <property type="entry name" value="F-box_AtFBL13-like"/>
</dbReference>
<dbReference type="OrthoDB" id="1049345at2759"/>
<dbReference type="SUPFAM" id="SSF81383">
    <property type="entry name" value="F-box domain"/>
    <property type="match status" value="1"/>
</dbReference>
<reference evidence="2 3" key="1">
    <citation type="submission" date="2020-02" db="EMBL/GenBank/DDBJ databases">
        <authorList>
            <person name="Ma Q."/>
            <person name="Huang Y."/>
            <person name="Song X."/>
            <person name="Pei D."/>
        </authorList>
    </citation>
    <scope>NUCLEOTIDE SEQUENCE [LARGE SCALE GENOMIC DNA]</scope>
    <source>
        <strain evidence="2">Sxm20200214</strain>
        <tissue evidence="2">Leaf</tissue>
    </source>
</reference>
<dbReference type="Gene3D" id="3.80.10.10">
    <property type="entry name" value="Ribonuclease Inhibitor"/>
    <property type="match status" value="1"/>
</dbReference>
<dbReference type="InterPro" id="IPR055294">
    <property type="entry name" value="FBL60-like"/>
</dbReference>
<keyword evidence="3" id="KW-1185">Reference proteome</keyword>
<dbReference type="InterPro" id="IPR055411">
    <property type="entry name" value="LRR_FXL15/At3g58940/PEG3-like"/>
</dbReference>
<dbReference type="PANTHER" id="PTHR31293">
    <property type="entry name" value="RNI-LIKE SUPERFAMILY PROTEIN"/>
    <property type="match status" value="1"/>
</dbReference>
<dbReference type="InterPro" id="IPR032675">
    <property type="entry name" value="LRR_dom_sf"/>
</dbReference>
<dbReference type="SMART" id="SM00579">
    <property type="entry name" value="FBD"/>
    <property type="match status" value="1"/>
</dbReference>
<dbReference type="SUPFAM" id="SSF52047">
    <property type="entry name" value="RNI-like"/>
    <property type="match status" value="1"/>
</dbReference>
<feature type="domain" description="FBD" evidence="1">
    <location>
        <begin position="368"/>
        <end position="439"/>
    </location>
</feature>
<organism evidence="2 3">
    <name type="scientific">Brassica carinata</name>
    <name type="common">Ethiopian mustard</name>
    <name type="synonym">Abyssinian cabbage</name>
    <dbReference type="NCBI Taxonomy" id="52824"/>
    <lineage>
        <taxon>Eukaryota</taxon>
        <taxon>Viridiplantae</taxon>
        <taxon>Streptophyta</taxon>
        <taxon>Embryophyta</taxon>
        <taxon>Tracheophyta</taxon>
        <taxon>Spermatophyta</taxon>
        <taxon>Magnoliopsida</taxon>
        <taxon>eudicotyledons</taxon>
        <taxon>Gunneridae</taxon>
        <taxon>Pentapetalae</taxon>
        <taxon>rosids</taxon>
        <taxon>malvids</taxon>
        <taxon>Brassicales</taxon>
        <taxon>Brassicaceae</taxon>
        <taxon>Brassiceae</taxon>
        <taxon>Brassica</taxon>
    </lineage>
</organism>
<dbReference type="Gene3D" id="1.20.1280.50">
    <property type="match status" value="1"/>
</dbReference>
<dbReference type="Pfam" id="PF00646">
    <property type="entry name" value="F-box"/>
    <property type="match status" value="1"/>
</dbReference>
<evidence type="ECO:0000313" key="2">
    <source>
        <dbReference type="EMBL" id="KAG2273257.1"/>
    </source>
</evidence>
<name>A0A8X7UC62_BRACI</name>
<gene>
    <name evidence="2" type="ORF">Bca52824_067812</name>
</gene>
<dbReference type="Pfam" id="PF24758">
    <property type="entry name" value="LRR_At5g56370"/>
    <property type="match status" value="1"/>
</dbReference>
<dbReference type="CDD" id="cd22160">
    <property type="entry name" value="F-box_AtFBL13-like"/>
    <property type="match status" value="1"/>
</dbReference>
<dbReference type="PANTHER" id="PTHR31293:SF12">
    <property type="entry name" value="RNI-LIKE SUPERFAMILY PROTEIN"/>
    <property type="match status" value="1"/>
</dbReference>
<dbReference type="InterPro" id="IPR036047">
    <property type="entry name" value="F-box-like_dom_sf"/>
</dbReference>